<gene>
    <name evidence="10" type="ORF">GCM10009092_37250</name>
</gene>
<feature type="transmembrane region" description="Helical" evidence="8">
    <location>
        <begin position="210"/>
        <end position="237"/>
    </location>
</feature>
<protein>
    <recommendedName>
        <fullName evidence="9">Methanolan biosynthesis EpsI domain-containing protein</fullName>
    </recommendedName>
</protein>
<dbReference type="InterPro" id="IPR014263">
    <property type="entry name" value="Methanolan_biosynth_EpsI"/>
</dbReference>
<dbReference type="NCBIfam" id="TIGR04178">
    <property type="entry name" value="exo_archaeo"/>
    <property type="match status" value="1"/>
</dbReference>
<dbReference type="InterPro" id="IPR017540">
    <property type="entry name" value="Exosortase-1"/>
</dbReference>
<keyword evidence="5" id="KW-0378">Hydrolase</keyword>
<feature type="transmembrane region" description="Helical" evidence="8">
    <location>
        <begin position="294"/>
        <end position="311"/>
    </location>
</feature>
<reference evidence="10 11" key="1">
    <citation type="journal article" date="2019" name="Int. J. Syst. Evol. Microbiol.">
        <title>The Global Catalogue of Microorganisms (GCM) 10K type strain sequencing project: providing services to taxonomists for standard genome sequencing and annotation.</title>
        <authorList>
            <consortium name="The Broad Institute Genomics Platform"/>
            <consortium name="The Broad Institute Genome Sequencing Center for Infectious Disease"/>
            <person name="Wu L."/>
            <person name="Ma J."/>
        </authorList>
    </citation>
    <scope>NUCLEOTIDE SEQUENCE [LARGE SCALE GENOMIC DNA]</scope>
    <source>
        <strain evidence="10 11">JCM 13378</strain>
    </source>
</reference>
<keyword evidence="2" id="KW-1003">Cell membrane</keyword>
<dbReference type="Pfam" id="PF09721">
    <property type="entry name" value="Exosortase_EpsH"/>
    <property type="match status" value="1"/>
</dbReference>
<feature type="transmembrane region" description="Helical" evidence="8">
    <location>
        <begin position="73"/>
        <end position="96"/>
    </location>
</feature>
<feature type="transmembrane region" description="Helical" evidence="8">
    <location>
        <begin position="166"/>
        <end position="190"/>
    </location>
</feature>
<comment type="subcellular location">
    <subcellularLocation>
        <location evidence="1">Cell membrane</location>
        <topology evidence="1">Multi-pass membrane protein</topology>
    </subcellularLocation>
</comment>
<evidence type="ECO:0000259" key="9">
    <source>
        <dbReference type="Pfam" id="PF11984"/>
    </source>
</evidence>
<dbReference type="EMBL" id="BAAAEI010000023">
    <property type="protein sequence ID" value="GAA0369542.1"/>
    <property type="molecule type" value="Genomic_DNA"/>
</dbReference>
<organism evidence="10 11">
    <name type="scientific">Bowmanella denitrificans</name>
    <dbReference type="NCBI Taxonomy" id="366582"/>
    <lineage>
        <taxon>Bacteria</taxon>
        <taxon>Pseudomonadati</taxon>
        <taxon>Pseudomonadota</taxon>
        <taxon>Gammaproteobacteria</taxon>
        <taxon>Alteromonadales</taxon>
        <taxon>Alteromonadaceae</taxon>
        <taxon>Bowmanella</taxon>
    </lineage>
</organism>
<evidence type="ECO:0000256" key="6">
    <source>
        <dbReference type="ARBA" id="ARBA00022989"/>
    </source>
</evidence>
<comment type="caution">
    <text evidence="10">The sequence shown here is derived from an EMBL/GenBank/DDBJ whole genome shotgun (WGS) entry which is preliminary data.</text>
</comment>
<keyword evidence="3" id="KW-0645">Protease</keyword>
<evidence type="ECO:0000256" key="1">
    <source>
        <dbReference type="ARBA" id="ARBA00004651"/>
    </source>
</evidence>
<dbReference type="NCBIfam" id="TIGR03109">
    <property type="entry name" value="exosort_XrtA"/>
    <property type="match status" value="1"/>
</dbReference>
<evidence type="ECO:0000256" key="3">
    <source>
        <dbReference type="ARBA" id="ARBA00022670"/>
    </source>
</evidence>
<keyword evidence="4 8" id="KW-0812">Transmembrane</keyword>
<sequence length="483" mass="54960">MMRSLKPGHQLLALMLLVFGLWLALFFPTIKDAVLIWERSETYAHCFLIFPICVYLIRRNWSQLAEQVIEPSAVALIPIVGVLILWLMGNLVHVAAVEQLTAFALLPLFYWLILGKAVCRAMLFVLFFWMFSVPEGEFLIPRLQDVTADITVIALRLSDIPVFREGLYIAVPGGLFEVAVACSGIRYLIASFSLGTLYAYLTYSKWYKRFIFIVFALLLPILANGIRAYGIVMIAYLSDMKHATGVDHLVYGWLFFGVVIFIMFSIGNIWRDPDRPLDVTKQPAPLKAETVKPFWAMLAVCFLSTATFFYARCASQTEPQSSPDFTRLIPVEYDEAADASWHPQFHNATLEYSGLHPKGALFIVFYDTSEPDKELINSKNSLYNHRYWSIVSSQSYRDYALLEITNTAGQRRLLAQSYVTPWVQTPEILNVKLSQALQAMVGQTQSGMAVVLSTTVSSETEKVRFRQQAESFFKQDFREFLND</sequence>
<dbReference type="InterPro" id="IPR019127">
    <property type="entry name" value="Exosortase"/>
</dbReference>
<evidence type="ECO:0000313" key="10">
    <source>
        <dbReference type="EMBL" id="GAA0369542.1"/>
    </source>
</evidence>
<keyword evidence="6 8" id="KW-1133">Transmembrane helix</keyword>
<dbReference type="InterPro" id="IPR026392">
    <property type="entry name" value="Exo/Archaeosortase_dom"/>
</dbReference>
<evidence type="ECO:0000256" key="2">
    <source>
        <dbReference type="ARBA" id="ARBA00022475"/>
    </source>
</evidence>
<evidence type="ECO:0000256" key="4">
    <source>
        <dbReference type="ARBA" id="ARBA00022692"/>
    </source>
</evidence>
<feature type="transmembrane region" description="Helical" evidence="8">
    <location>
        <begin position="108"/>
        <end position="131"/>
    </location>
</feature>
<name>A0ABN0XPI4_9ALTE</name>
<evidence type="ECO:0000313" key="11">
    <source>
        <dbReference type="Proteomes" id="UP001501757"/>
    </source>
</evidence>
<keyword evidence="7 8" id="KW-0472">Membrane</keyword>
<proteinExistence type="predicted"/>
<evidence type="ECO:0000256" key="7">
    <source>
        <dbReference type="ARBA" id="ARBA00023136"/>
    </source>
</evidence>
<feature type="transmembrane region" description="Helical" evidence="8">
    <location>
        <begin position="249"/>
        <end position="270"/>
    </location>
</feature>
<feature type="transmembrane region" description="Helical" evidence="8">
    <location>
        <begin position="42"/>
        <end position="61"/>
    </location>
</feature>
<accession>A0ABN0XPI4</accession>
<dbReference type="Pfam" id="PF11984">
    <property type="entry name" value="DUF3485"/>
    <property type="match status" value="1"/>
</dbReference>
<dbReference type="Proteomes" id="UP001501757">
    <property type="component" value="Unassembled WGS sequence"/>
</dbReference>
<dbReference type="InterPro" id="IPR013426">
    <property type="entry name" value="EpsH-like"/>
</dbReference>
<keyword evidence="11" id="KW-1185">Reference proteome</keyword>
<evidence type="ECO:0000256" key="5">
    <source>
        <dbReference type="ARBA" id="ARBA00022801"/>
    </source>
</evidence>
<dbReference type="NCBIfam" id="TIGR02602">
    <property type="entry name" value="8TM_EpsH"/>
    <property type="match status" value="1"/>
</dbReference>
<feature type="domain" description="Methanolan biosynthesis EpsI" evidence="9">
    <location>
        <begin position="298"/>
        <end position="474"/>
    </location>
</feature>
<evidence type="ECO:0000256" key="8">
    <source>
        <dbReference type="SAM" id="Phobius"/>
    </source>
</evidence>